<dbReference type="Proteomes" id="UP000028401">
    <property type="component" value="Unassembled WGS sequence"/>
</dbReference>
<dbReference type="PATRIC" id="fig|1415168.3.peg.2581"/>
<organism evidence="2 3">
    <name type="scientific">Lactococcus cremoris subsp. cremoris GE214</name>
    <dbReference type="NCBI Taxonomy" id="1415168"/>
    <lineage>
        <taxon>Bacteria</taxon>
        <taxon>Bacillati</taxon>
        <taxon>Bacillota</taxon>
        <taxon>Bacilli</taxon>
        <taxon>Lactobacillales</taxon>
        <taxon>Streptococcaceae</taxon>
        <taxon>Lactococcus</taxon>
        <taxon>Lactococcus cremoris subsp. cremoris</taxon>
    </lineage>
</organism>
<evidence type="ECO:0000313" key="3">
    <source>
        <dbReference type="Proteomes" id="UP000028401"/>
    </source>
</evidence>
<protein>
    <submittedName>
        <fullName evidence="2">EpsX</fullName>
    </submittedName>
</protein>
<dbReference type="EMBL" id="AZSI01000189">
    <property type="protein sequence ID" value="KEY61341.1"/>
    <property type="molecule type" value="Genomic_DNA"/>
</dbReference>
<evidence type="ECO:0000256" key="1">
    <source>
        <dbReference type="SAM" id="Phobius"/>
    </source>
</evidence>
<dbReference type="Gene3D" id="3.40.50.1110">
    <property type="entry name" value="SGNH hydrolase"/>
    <property type="match status" value="1"/>
</dbReference>
<comment type="caution">
    <text evidence="2">The sequence shown here is derived from an EMBL/GenBank/DDBJ whole genome shotgun (WGS) entry which is preliminary data.</text>
</comment>
<evidence type="ECO:0000313" key="2">
    <source>
        <dbReference type="EMBL" id="KEY61341.1"/>
    </source>
</evidence>
<dbReference type="SUPFAM" id="SSF52266">
    <property type="entry name" value="SGNH hydrolase"/>
    <property type="match status" value="1"/>
</dbReference>
<accession>A0A084A7R2</accession>
<dbReference type="RefSeq" id="WP_042748959.1">
    <property type="nucleotide sequence ID" value="NZ_AZSI01000189.1"/>
</dbReference>
<reference evidence="2 3" key="1">
    <citation type="submission" date="2014-06" db="EMBL/GenBank/DDBJ databases">
        <title>Draft genome sequence of the putrescine producing strain Lactococcus lactis subsp cremoris GE214.</title>
        <authorList>
            <person name="Ladero V."/>
            <person name="Linares D.M."/>
            <person name="del Rio B."/>
            <person name="Mayo B."/>
            <person name="Martin M.C."/>
            <person name="Fernandez M."/>
            <person name="Alvarez M.A."/>
        </authorList>
    </citation>
    <scope>NUCLEOTIDE SEQUENCE [LARGE SCALE GENOMIC DNA]</scope>
    <source>
        <strain evidence="2 3">GE214</strain>
    </source>
</reference>
<gene>
    <name evidence="2" type="ORF">U725_02524</name>
</gene>
<keyword evidence="1" id="KW-1133">Transmembrane helix</keyword>
<sequence length="255" mass="29071">MMKKGIFVITIVISIALIIGGFYSYNSRINNLSKADKGKEVVKNSSEKNQIDLTYKKYYKNLPKSVQNKIDDISSKNKEVTLTCIWQSDSVISEQFQQNLQKYYGNKFWNIKNITYNGETSEQLLAEKVQNQVLATNPDVVLYEAPLFNDNQNIEATASRTSNEQLITNLASTGAEVIVQPSPPIYGGVVYPVQEEQFKQSLSTKYPYIDYWASYPDKNSDEMKGLFSDDGVYRTLNDSGNKVWLDYITKYFTAN</sequence>
<dbReference type="AlphaFoldDB" id="A0A084A7R2"/>
<keyword evidence="1" id="KW-0812">Transmembrane</keyword>
<keyword evidence="1" id="KW-0472">Membrane</keyword>
<dbReference type="InterPro" id="IPR036514">
    <property type="entry name" value="SGNH_hydro_sf"/>
</dbReference>
<proteinExistence type="predicted"/>
<feature type="transmembrane region" description="Helical" evidence="1">
    <location>
        <begin position="6"/>
        <end position="25"/>
    </location>
</feature>
<name>A0A084A7R2_LACLC</name>